<feature type="compositionally biased region" description="Low complexity" evidence="1">
    <location>
        <begin position="73"/>
        <end position="83"/>
    </location>
</feature>
<evidence type="ECO:0000313" key="3">
    <source>
        <dbReference type="Proteomes" id="UP000007305"/>
    </source>
</evidence>
<protein>
    <submittedName>
        <fullName evidence="2">Uncharacterized protein</fullName>
    </submittedName>
</protein>
<evidence type="ECO:0000313" key="2">
    <source>
        <dbReference type="EnsemblPlants" id="Zm00001eb090420_P001"/>
    </source>
</evidence>
<accession>A0A804MJB6</accession>
<keyword evidence="3" id="KW-1185">Reference proteome</keyword>
<dbReference type="Gramene" id="Zm00001eb090420_T001">
    <property type="protein sequence ID" value="Zm00001eb090420_P001"/>
    <property type="gene ID" value="Zm00001eb090420"/>
</dbReference>
<dbReference type="AlphaFoldDB" id="A0A804MJB6"/>
<reference evidence="2" key="2">
    <citation type="submission" date="2019-07" db="EMBL/GenBank/DDBJ databases">
        <authorList>
            <person name="Seetharam A."/>
            <person name="Woodhouse M."/>
            <person name="Cannon E."/>
        </authorList>
    </citation>
    <scope>NUCLEOTIDE SEQUENCE [LARGE SCALE GENOMIC DNA]</scope>
    <source>
        <strain evidence="2">cv. B73</strain>
    </source>
</reference>
<sequence length="211" mass="22304">MPSSAPRHRSLRSSISRTCSFCHGLALDGGDSSSQALSAPPRRATGQPRRPSPSPAPSLPQLGVPQAQGALARSPSRPPCSSSMQVSRPSLVLPWWEPQPQVCDLASAPLCVAAPPVHSLSPALHTRRCSSMSVACSTKCTTHHTSSVPCSSKEPLHRAATPAPSMLARRSTKCLSQPHPCSSNTVRPAAIMPCTRYPATHGHRSVLSWFG</sequence>
<dbReference type="Proteomes" id="UP000007305">
    <property type="component" value="Chromosome 2"/>
</dbReference>
<proteinExistence type="predicted"/>
<feature type="region of interest" description="Disordered" evidence="1">
    <location>
        <begin position="29"/>
        <end position="84"/>
    </location>
</feature>
<dbReference type="EnsemblPlants" id="Zm00001eb090420_T001">
    <property type="protein sequence ID" value="Zm00001eb090420_P001"/>
    <property type="gene ID" value="Zm00001eb090420"/>
</dbReference>
<name>A0A804MJB6_MAIZE</name>
<evidence type="ECO:0000256" key="1">
    <source>
        <dbReference type="SAM" id="MobiDB-lite"/>
    </source>
</evidence>
<organism evidence="2 3">
    <name type="scientific">Zea mays</name>
    <name type="common">Maize</name>
    <dbReference type="NCBI Taxonomy" id="4577"/>
    <lineage>
        <taxon>Eukaryota</taxon>
        <taxon>Viridiplantae</taxon>
        <taxon>Streptophyta</taxon>
        <taxon>Embryophyta</taxon>
        <taxon>Tracheophyta</taxon>
        <taxon>Spermatophyta</taxon>
        <taxon>Magnoliopsida</taxon>
        <taxon>Liliopsida</taxon>
        <taxon>Poales</taxon>
        <taxon>Poaceae</taxon>
        <taxon>PACMAD clade</taxon>
        <taxon>Panicoideae</taxon>
        <taxon>Andropogonodae</taxon>
        <taxon>Andropogoneae</taxon>
        <taxon>Tripsacinae</taxon>
        <taxon>Zea</taxon>
    </lineage>
</organism>
<reference evidence="3" key="1">
    <citation type="submission" date="2015-12" db="EMBL/GenBank/DDBJ databases">
        <title>Update maize B73 reference genome by single molecule sequencing technologies.</title>
        <authorList>
            <consortium name="Maize Genome Sequencing Project"/>
            <person name="Ware D."/>
        </authorList>
    </citation>
    <scope>NUCLEOTIDE SEQUENCE [LARGE SCALE GENOMIC DNA]</scope>
    <source>
        <strain evidence="3">cv. B73</strain>
    </source>
</reference>
<dbReference type="InParanoid" id="A0A804MJB6"/>
<reference evidence="2" key="3">
    <citation type="submission" date="2021-05" db="UniProtKB">
        <authorList>
            <consortium name="EnsemblPlants"/>
        </authorList>
    </citation>
    <scope>IDENTIFICATION</scope>
    <source>
        <strain evidence="2">cv. B73</strain>
    </source>
</reference>